<evidence type="ECO:0000313" key="3">
    <source>
        <dbReference type="Proteomes" id="UP000249497"/>
    </source>
</evidence>
<dbReference type="Proteomes" id="UP000249497">
    <property type="component" value="Unassembled WGS sequence"/>
</dbReference>
<evidence type="ECO:0008006" key="4">
    <source>
        <dbReference type="Google" id="ProtNLM"/>
    </source>
</evidence>
<feature type="chain" id="PRO_5035898872" description="Secreted protein" evidence="1">
    <location>
        <begin position="23"/>
        <end position="104"/>
    </location>
</feature>
<evidence type="ECO:0000256" key="1">
    <source>
        <dbReference type="SAM" id="SignalP"/>
    </source>
</evidence>
<feature type="signal peptide" evidence="1">
    <location>
        <begin position="1"/>
        <end position="22"/>
    </location>
</feature>
<proteinExistence type="predicted"/>
<name>A0A8T8WRU8_ASPJA</name>
<accession>A0A8T8WRU8</accession>
<dbReference type="AlphaFoldDB" id="A0A8T8WRU8"/>
<organism evidence="2 3">
    <name type="scientific">Aspergillus japonicus CBS 114.51</name>
    <dbReference type="NCBI Taxonomy" id="1448312"/>
    <lineage>
        <taxon>Eukaryota</taxon>
        <taxon>Fungi</taxon>
        <taxon>Dikarya</taxon>
        <taxon>Ascomycota</taxon>
        <taxon>Pezizomycotina</taxon>
        <taxon>Eurotiomycetes</taxon>
        <taxon>Eurotiomycetidae</taxon>
        <taxon>Eurotiales</taxon>
        <taxon>Aspergillaceae</taxon>
        <taxon>Aspergillus</taxon>
        <taxon>Aspergillus subgen. Circumdati</taxon>
    </lineage>
</organism>
<protein>
    <recommendedName>
        <fullName evidence="4">Secreted protein</fullName>
    </recommendedName>
</protein>
<gene>
    <name evidence="2" type="ORF">BO86DRAFT_182930</name>
</gene>
<reference evidence="2 3" key="1">
    <citation type="submission" date="2018-02" db="EMBL/GenBank/DDBJ databases">
        <title>The genomes of Aspergillus section Nigri reveals drivers in fungal speciation.</title>
        <authorList>
            <consortium name="DOE Joint Genome Institute"/>
            <person name="Vesth T.C."/>
            <person name="Nybo J."/>
            <person name="Theobald S."/>
            <person name="Brandl J."/>
            <person name="Frisvad J.C."/>
            <person name="Nielsen K.F."/>
            <person name="Lyhne E.K."/>
            <person name="Kogle M.E."/>
            <person name="Kuo A."/>
            <person name="Riley R."/>
            <person name="Clum A."/>
            <person name="Nolan M."/>
            <person name="Lipzen A."/>
            <person name="Salamov A."/>
            <person name="Henrissat B."/>
            <person name="Wiebenga A."/>
            <person name="De vries R.P."/>
            <person name="Grigoriev I.V."/>
            <person name="Mortensen U.H."/>
            <person name="Andersen M.R."/>
            <person name="Baker S.E."/>
        </authorList>
    </citation>
    <scope>NUCLEOTIDE SEQUENCE [LARGE SCALE GENOMIC DNA]</scope>
    <source>
        <strain evidence="2 3">CBS 114.51</strain>
    </source>
</reference>
<keyword evidence="1" id="KW-0732">Signal</keyword>
<keyword evidence="3" id="KW-1185">Reference proteome</keyword>
<dbReference type="GeneID" id="37170298"/>
<evidence type="ECO:0000313" key="2">
    <source>
        <dbReference type="EMBL" id="RAH78433.1"/>
    </source>
</evidence>
<dbReference type="EMBL" id="KZ824827">
    <property type="protein sequence ID" value="RAH78433.1"/>
    <property type="molecule type" value="Genomic_DNA"/>
</dbReference>
<dbReference type="RefSeq" id="XP_025524327.1">
    <property type="nucleotide sequence ID" value="XM_025666606.1"/>
</dbReference>
<sequence length="104" mass="11477">MFLRLQLMLCLQVLLPIDFIAGTLIKANPFQAVTDHSLVLSVNSIPSNPIRSHGGIRSGDRRGHGLNPFSPGDILGFSANSTEESRYNTFHLFSLLLVQFIRAV</sequence>